<feature type="region of interest" description="Disordered" evidence="1">
    <location>
        <begin position="1"/>
        <end position="134"/>
    </location>
</feature>
<feature type="region of interest" description="Disordered" evidence="1">
    <location>
        <begin position="318"/>
        <end position="354"/>
    </location>
</feature>
<evidence type="ECO:0000313" key="4">
    <source>
        <dbReference type="Proteomes" id="UP000748756"/>
    </source>
</evidence>
<dbReference type="Gene3D" id="1.10.10.60">
    <property type="entry name" value="Homeodomain-like"/>
    <property type="match status" value="1"/>
</dbReference>
<dbReference type="SMART" id="SM00717">
    <property type="entry name" value="SANT"/>
    <property type="match status" value="1"/>
</dbReference>
<dbReference type="Pfam" id="PF00249">
    <property type="entry name" value="Myb_DNA-binding"/>
    <property type="match status" value="1"/>
</dbReference>
<dbReference type="EMBL" id="JAAAUQ010000215">
    <property type="protein sequence ID" value="KAF9152850.1"/>
    <property type="molecule type" value="Genomic_DNA"/>
</dbReference>
<dbReference type="AlphaFoldDB" id="A0A9P5S547"/>
<dbReference type="Proteomes" id="UP000748756">
    <property type="component" value="Unassembled WGS sequence"/>
</dbReference>
<feature type="domain" description="Myb-like" evidence="2">
    <location>
        <begin position="469"/>
        <end position="515"/>
    </location>
</feature>
<feature type="compositionally biased region" description="Polar residues" evidence="1">
    <location>
        <begin position="7"/>
        <end position="20"/>
    </location>
</feature>
<feature type="compositionally biased region" description="Acidic residues" evidence="1">
    <location>
        <begin position="246"/>
        <end position="263"/>
    </location>
</feature>
<accession>A0A9P5S547</accession>
<feature type="region of interest" description="Disordered" evidence="1">
    <location>
        <begin position="187"/>
        <end position="270"/>
    </location>
</feature>
<dbReference type="OrthoDB" id="10258692at2759"/>
<gene>
    <name evidence="3" type="ORF">BG015_004589</name>
</gene>
<dbReference type="SUPFAM" id="SSF46689">
    <property type="entry name" value="Homeodomain-like"/>
    <property type="match status" value="1"/>
</dbReference>
<dbReference type="PROSITE" id="PS50090">
    <property type="entry name" value="MYB_LIKE"/>
    <property type="match status" value="1"/>
</dbReference>
<sequence>MGRLTRSAGSALSDTTSVADTNTLPSTPQETTTTQQPPKRSSRRLAINNNHAPSINSTSHTSKPAKFDTERANVVTTATAPSTRRRRRTSVTSVTQKDPEDAVIGGNLSEKENRPPATHQTRNSSNKSKGIDKESTSIISEDITETVKSVEKLESRLIFVTQINNQPSVEPVEPVTQTAITTIPTEGLSIDDSQGKEQDQQQQQQVVEDSSASPAVFQKKRKWARRTKVAKLDDETTAVPTSKANEDDEEEDSMSSDSDDSDGEYGNTRKRTKGEKFIPLFKSTLESELSEYAAPKILKPIRVSNRIRGVAVTPTLIGENDKVERGSSSHNDQHNSNNQGADTDNIDGAVGDDEEDMASLMPGDLFFDKATRERAIRVDGHYRGWLDPGVIERYGFEKSAKDAWEANGGGSFSFKDPLGLQADTAGTSRSKAAKRPKHEAKMIAKGLFKKNPNAFFYRHNEPGQEQWTGDWTAEEQEIFLKVAAEHGCGDKWGLFASHIPHRVGYQCSNFYRQVVLPEGLVFDPNYEYTSRGKPIYCGKHNQWRK</sequence>
<keyword evidence="4" id="KW-1185">Reference proteome</keyword>
<feature type="compositionally biased region" description="Basic residues" evidence="1">
    <location>
        <begin position="218"/>
        <end position="229"/>
    </location>
</feature>
<feature type="compositionally biased region" description="Low complexity" evidence="1">
    <location>
        <begin position="21"/>
        <end position="38"/>
    </location>
</feature>
<reference evidence="3" key="1">
    <citation type="journal article" date="2020" name="Fungal Divers.">
        <title>Resolving the Mortierellaceae phylogeny through synthesis of multi-gene phylogenetics and phylogenomics.</title>
        <authorList>
            <person name="Vandepol N."/>
            <person name="Liber J."/>
            <person name="Desiro A."/>
            <person name="Na H."/>
            <person name="Kennedy M."/>
            <person name="Barry K."/>
            <person name="Grigoriev I.V."/>
            <person name="Miller A.N."/>
            <person name="O'Donnell K."/>
            <person name="Stajich J.E."/>
            <person name="Bonito G."/>
        </authorList>
    </citation>
    <scope>NUCLEOTIDE SEQUENCE</scope>
    <source>
        <strain evidence="3">NRRL 6426</strain>
    </source>
</reference>
<feature type="compositionally biased region" description="Polar residues" evidence="1">
    <location>
        <begin position="118"/>
        <end position="128"/>
    </location>
</feature>
<protein>
    <recommendedName>
        <fullName evidence="2">Myb-like domain-containing protein</fullName>
    </recommendedName>
</protein>
<dbReference type="InterPro" id="IPR009057">
    <property type="entry name" value="Homeodomain-like_sf"/>
</dbReference>
<evidence type="ECO:0000256" key="1">
    <source>
        <dbReference type="SAM" id="MobiDB-lite"/>
    </source>
</evidence>
<comment type="caution">
    <text evidence="3">The sequence shown here is derived from an EMBL/GenBank/DDBJ whole genome shotgun (WGS) entry which is preliminary data.</text>
</comment>
<feature type="compositionally biased region" description="Basic and acidic residues" evidence="1">
    <location>
        <begin position="319"/>
        <end position="333"/>
    </location>
</feature>
<feature type="compositionally biased region" description="Polar residues" evidence="1">
    <location>
        <begin position="47"/>
        <end position="62"/>
    </location>
</feature>
<proteinExistence type="predicted"/>
<dbReference type="CDD" id="cd00167">
    <property type="entry name" value="SANT"/>
    <property type="match status" value="1"/>
</dbReference>
<dbReference type="InterPro" id="IPR001005">
    <property type="entry name" value="SANT/Myb"/>
</dbReference>
<feature type="compositionally biased region" description="Low complexity" evidence="1">
    <location>
        <begin position="200"/>
        <end position="209"/>
    </location>
</feature>
<evidence type="ECO:0000259" key="2">
    <source>
        <dbReference type="PROSITE" id="PS50090"/>
    </source>
</evidence>
<name>A0A9P5S547_9FUNG</name>
<organism evidence="3 4">
    <name type="scientific">Linnemannia schmuckeri</name>
    <dbReference type="NCBI Taxonomy" id="64567"/>
    <lineage>
        <taxon>Eukaryota</taxon>
        <taxon>Fungi</taxon>
        <taxon>Fungi incertae sedis</taxon>
        <taxon>Mucoromycota</taxon>
        <taxon>Mortierellomycotina</taxon>
        <taxon>Mortierellomycetes</taxon>
        <taxon>Mortierellales</taxon>
        <taxon>Mortierellaceae</taxon>
        <taxon>Linnemannia</taxon>
    </lineage>
</organism>
<evidence type="ECO:0000313" key="3">
    <source>
        <dbReference type="EMBL" id="KAF9152850.1"/>
    </source>
</evidence>